<proteinExistence type="predicted"/>
<dbReference type="AlphaFoldDB" id="A0A7U2F6Y5"/>
<evidence type="ECO:0000313" key="3">
    <source>
        <dbReference type="Proteomes" id="UP000663193"/>
    </source>
</evidence>
<name>A0A7U2F6Y5_PHANO</name>
<feature type="region of interest" description="Disordered" evidence="1">
    <location>
        <begin position="35"/>
        <end position="57"/>
    </location>
</feature>
<evidence type="ECO:0000313" key="2">
    <source>
        <dbReference type="EMBL" id="QRC99636.1"/>
    </source>
</evidence>
<dbReference type="Proteomes" id="UP000663193">
    <property type="component" value="Chromosome 10"/>
</dbReference>
<dbReference type="EMBL" id="CP069032">
    <property type="protein sequence ID" value="QRC99636.1"/>
    <property type="molecule type" value="Genomic_DNA"/>
</dbReference>
<evidence type="ECO:0000256" key="1">
    <source>
        <dbReference type="SAM" id="MobiDB-lite"/>
    </source>
</evidence>
<keyword evidence="3" id="KW-1185">Reference proteome</keyword>
<dbReference type="VEuPathDB" id="FungiDB:JI435_413740"/>
<sequence>MAGAAGLESVQGLGNGPSHCIRVEDWNAKSINITSRRRPSRHPDATRTLCRHPSSRRTNHLRKLSIDKLPTFTYPTIIASTIQPPHRSRAFLSSILSSNENARLDHTPYLNDFDALLQTGAGRTRIT</sequence>
<gene>
    <name evidence="2" type="ORF">JI435_413740</name>
</gene>
<accession>A0A7U2F6Y5</accession>
<organism evidence="2 3">
    <name type="scientific">Phaeosphaeria nodorum (strain SN15 / ATCC MYA-4574 / FGSC 10173)</name>
    <name type="common">Glume blotch fungus</name>
    <name type="synonym">Parastagonospora nodorum</name>
    <dbReference type="NCBI Taxonomy" id="321614"/>
    <lineage>
        <taxon>Eukaryota</taxon>
        <taxon>Fungi</taxon>
        <taxon>Dikarya</taxon>
        <taxon>Ascomycota</taxon>
        <taxon>Pezizomycotina</taxon>
        <taxon>Dothideomycetes</taxon>
        <taxon>Pleosporomycetidae</taxon>
        <taxon>Pleosporales</taxon>
        <taxon>Pleosporineae</taxon>
        <taxon>Phaeosphaeriaceae</taxon>
        <taxon>Parastagonospora</taxon>
    </lineage>
</organism>
<protein>
    <submittedName>
        <fullName evidence="2">Uncharacterized protein</fullName>
    </submittedName>
</protein>
<reference evidence="3" key="1">
    <citation type="journal article" date="2021" name="BMC Genomics">
        <title>Chromosome-level genome assembly and manually-curated proteome of model necrotroph Parastagonospora nodorum Sn15 reveals a genome-wide trove of candidate effector homologs, and redundancy of virulence-related functions within an accessory chromosome.</title>
        <authorList>
            <person name="Bertazzoni S."/>
            <person name="Jones D.A.B."/>
            <person name="Phan H.T."/>
            <person name="Tan K.-C."/>
            <person name="Hane J.K."/>
        </authorList>
    </citation>
    <scope>NUCLEOTIDE SEQUENCE [LARGE SCALE GENOMIC DNA]</scope>
    <source>
        <strain evidence="3">SN15 / ATCC MYA-4574 / FGSC 10173)</strain>
    </source>
</reference>